<dbReference type="Proteomes" id="UP000444721">
    <property type="component" value="Unassembled WGS sequence"/>
</dbReference>
<evidence type="ECO:0000259" key="1">
    <source>
        <dbReference type="Pfam" id="PF13475"/>
    </source>
</evidence>
<dbReference type="GeneID" id="68113255"/>
<dbReference type="InterPro" id="IPR025197">
    <property type="entry name" value="DUF4116"/>
</dbReference>
<dbReference type="VEuPathDB" id="AmoebaDB:NfTy_065520"/>
<dbReference type="RefSeq" id="XP_044559645.1">
    <property type="nucleotide sequence ID" value="XM_044709628.1"/>
</dbReference>
<organism evidence="2 3">
    <name type="scientific">Naegleria fowleri</name>
    <name type="common">Brain eating amoeba</name>
    <dbReference type="NCBI Taxonomy" id="5763"/>
    <lineage>
        <taxon>Eukaryota</taxon>
        <taxon>Discoba</taxon>
        <taxon>Heterolobosea</taxon>
        <taxon>Tetramitia</taxon>
        <taxon>Eutetramitia</taxon>
        <taxon>Vahlkampfiidae</taxon>
        <taxon>Naegleria</taxon>
    </lineage>
</organism>
<protein>
    <recommendedName>
        <fullName evidence="1">DUF4116 domain-containing protein</fullName>
    </recommendedName>
</protein>
<dbReference type="VEuPathDB" id="AmoebaDB:FDP41_006037"/>
<dbReference type="Pfam" id="PF13475">
    <property type="entry name" value="DUF4116"/>
    <property type="match status" value="1"/>
</dbReference>
<feature type="domain" description="DUF4116" evidence="1">
    <location>
        <begin position="42"/>
        <end position="89"/>
    </location>
</feature>
<reference evidence="2 3" key="1">
    <citation type="journal article" date="2019" name="Sci. Rep.">
        <title>Nanopore sequencing improves the draft genome of the human pathogenic amoeba Naegleria fowleri.</title>
        <authorList>
            <person name="Liechti N."/>
            <person name="Schurch N."/>
            <person name="Bruggmann R."/>
            <person name="Wittwer M."/>
        </authorList>
    </citation>
    <scope>NUCLEOTIDE SEQUENCE [LARGE SCALE GENOMIC DNA]</scope>
    <source>
        <strain evidence="2 3">ATCC 30894</strain>
    </source>
</reference>
<dbReference type="AlphaFoldDB" id="A0A6A5BJ86"/>
<name>A0A6A5BJ86_NAEFO</name>
<keyword evidence="3" id="KW-1185">Reference proteome</keyword>
<dbReference type="EMBL" id="VFQX01000049">
    <property type="protein sequence ID" value="KAF0974932.1"/>
    <property type="molecule type" value="Genomic_DNA"/>
</dbReference>
<proteinExistence type="predicted"/>
<evidence type="ECO:0000313" key="2">
    <source>
        <dbReference type="EMBL" id="KAF0974932.1"/>
    </source>
</evidence>
<accession>A0A6A5BJ86</accession>
<sequence length="105" mass="11949">MLEYFQKGAPKEIVEDREFVLSVAKLNGLAVVGSDYSPFRNDRDIMLEAMKNNGYALNFASDELKNDADLVMEALKCHGFVLKYSDELLQQRMEHCYFGAYLGTP</sequence>
<gene>
    <name evidence="2" type="ORF">FDP41_006037</name>
</gene>
<comment type="caution">
    <text evidence="2">The sequence shown here is derived from an EMBL/GenBank/DDBJ whole genome shotgun (WGS) entry which is preliminary data.</text>
</comment>
<evidence type="ECO:0000313" key="3">
    <source>
        <dbReference type="Proteomes" id="UP000444721"/>
    </source>
</evidence>
<dbReference type="VEuPathDB" id="AmoebaDB:NF0015330"/>